<feature type="compositionally biased region" description="Basic and acidic residues" evidence="1">
    <location>
        <begin position="52"/>
        <end position="100"/>
    </location>
</feature>
<feature type="compositionally biased region" description="Polar residues" evidence="1">
    <location>
        <begin position="344"/>
        <end position="360"/>
    </location>
</feature>
<feature type="region of interest" description="Disordered" evidence="1">
    <location>
        <begin position="167"/>
        <end position="255"/>
    </location>
</feature>
<feature type="region of interest" description="Disordered" evidence="1">
    <location>
        <begin position="314"/>
        <end position="379"/>
    </location>
</feature>
<organism evidence="2 3">
    <name type="scientific">Dendryphion nanum</name>
    <dbReference type="NCBI Taxonomy" id="256645"/>
    <lineage>
        <taxon>Eukaryota</taxon>
        <taxon>Fungi</taxon>
        <taxon>Dikarya</taxon>
        <taxon>Ascomycota</taxon>
        <taxon>Pezizomycotina</taxon>
        <taxon>Dothideomycetes</taxon>
        <taxon>Pleosporomycetidae</taxon>
        <taxon>Pleosporales</taxon>
        <taxon>Torulaceae</taxon>
        <taxon>Dendryphion</taxon>
    </lineage>
</organism>
<dbReference type="Proteomes" id="UP000700596">
    <property type="component" value="Unassembled WGS sequence"/>
</dbReference>
<accession>A0A9P9CX74</accession>
<evidence type="ECO:0000256" key="1">
    <source>
        <dbReference type="SAM" id="MobiDB-lite"/>
    </source>
</evidence>
<evidence type="ECO:0000313" key="3">
    <source>
        <dbReference type="Proteomes" id="UP000700596"/>
    </source>
</evidence>
<sequence>MEEQERLVRVKQGQLAKEEQKRLVRDEQERQERTAREEQARLIWEERLTREEHKRLSREEKERLAREKQDRFAKEEQDRAEQERLTKQRKLDKNQPDKGLKVRRNPNGVRKGLRASALTTRRERPLTQPDLKKINNGGSLEANYRFVPPLRAFNFLVEATGDQVEVDNASHSPQLSSDSSAVYISTASGKPPQFASGSRESSRAVKMPARDKLRKPTMEEEERMVREEQERIAHEDQEKPAGEEQEERATKEKERFVRNIVKQWEERLGQKISKEKTQDQSKPKVMENGARRGISAAKKKRPLTQFALETLRDAESQERTHEGLSPQTTARNERQATAVREVVQNPTRSTQPGTDSSATDPINPISASGKIPGHVTNSEEQIRAIEPQITRRTTNQGPDLRQVCIEYKIHDHGVWRVSHTLLVNPCDPSEVKRVAIKYMRKRNHIFDTSFRMLTSQTCFENVTADSTNTILLIPDWASKQ</sequence>
<evidence type="ECO:0000313" key="2">
    <source>
        <dbReference type="EMBL" id="KAH7108730.1"/>
    </source>
</evidence>
<feature type="region of interest" description="Disordered" evidence="1">
    <location>
        <begin position="1"/>
        <end position="38"/>
    </location>
</feature>
<name>A0A9P9CX74_9PLEO</name>
<reference evidence="2" key="1">
    <citation type="journal article" date="2021" name="Nat. Commun.">
        <title>Genetic determinants of endophytism in the Arabidopsis root mycobiome.</title>
        <authorList>
            <person name="Mesny F."/>
            <person name="Miyauchi S."/>
            <person name="Thiergart T."/>
            <person name="Pickel B."/>
            <person name="Atanasova L."/>
            <person name="Karlsson M."/>
            <person name="Huettel B."/>
            <person name="Barry K.W."/>
            <person name="Haridas S."/>
            <person name="Chen C."/>
            <person name="Bauer D."/>
            <person name="Andreopoulos W."/>
            <person name="Pangilinan J."/>
            <person name="LaButti K."/>
            <person name="Riley R."/>
            <person name="Lipzen A."/>
            <person name="Clum A."/>
            <person name="Drula E."/>
            <person name="Henrissat B."/>
            <person name="Kohler A."/>
            <person name="Grigoriev I.V."/>
            <person name="Martin F.M."/>
            <person name="Hacquard S."/>
        </authorList>
    </citation>
    <scope>NUCLEOTIDE SEQUENCE</scope>
    <source>
        <strain evidence="2">MPI-CAGE-CH-0243</strain>
    </source>
</reference>
<feature type="compositionally biased region" description="Basic and acidic residues" evidence="1">
    <location>
        <begin position="200"/>
        <end position="255"/>
    </location>
</feature>
<feature type="region of interest" description="Disordered" evidence="1">
    <location>
        <begin position="52"/>
        <end position="137"/>
    </location>
</feature>
<gene>
    <name evidence="2" type="ORF">B0J11DRAFT_602103</name>
</gene>
<dbReference type="OrthoDB" id="3796778at2759"/>
<proteinExistence type="predicted"/>
<feature type="compositionally biased region" description="Polar residues" evidence="1">
    <location>
        <begin position="169"/>
        <end position="188"/>
    </location>
</feature>
<feature type="compositionally biased region" description="Basic and acidic residues" evidence="1">
    <location>
        <begin position="16"/>
        <end position="38"/>
    </location>
</feature>
<protein>
    <submittedName>
        <fullName evidence="2">Uncharacterized protein</fullName>
    </submittedName>
</protein>
<dbReference type="EMBL" id="JAGMWT010000036">
    <property type="protein sequence ID" value="KAH7108730.1"/>
    <property type="molecule type" value="Genomic_DNA"/>
</dbReference>
<keyword evidence="3" id="KW-1185">Reference proteome</keyword>
<comment type="caution">
    <text evidence="2">The sequence shown here is derived from an EMBL/GenBank/DDBJ whole genome shotgun (WGS) entry which is preliminary data.</text>
</comment>
<feature type="compositionally biased region" description="Basic and acidic residues" evidence="1">
    <location>
        <begin position="120"/>
        <end position="133"/>
    </location>
</feature>
<dbReference type="AlphaFoldDB" id="A0A9P9CX74"/>